<evidence type="ECO:0000313" key="4">
    <source>
        <dbReference type="Proteomes" id="UP001610411"/>
    </source>
</evidence>
<keyword evidence="1" id="KW-0175">Coiled coil</keyword>
<feature type="coiled-coil region" evidence="1">
    <location>
        <begin position="721"/>
        <end position="801"/>
    </location>
</feature>
<proteinExistence type="predicted"/>
<organism evidence="3 4">
    <name type="scientific">Daubentonia madagascariensis</name>
    <name type="common">Aye-aye</name>
    <name type="synonym">Sciurus madagascariensis</name>
    <dbReference type="NCBI Taxonomy" id="31869"/>
    <lineage>
        <taxon>Eukaryota</taxon>
        <taxon>Metazoa</taxon>
        <taxon>Chordata</taxon>
        <taxon>Craniata</taxon>
        <taxon>Vertebrata</taxon>
        <taxon>Euteleostomi</taxon>
        <taxon>Mammalia</taxon>
        <taxon>Eutheria</taxon>
        <taxon>Euarchontoglires</taxon>
        <taxon>Primates</taxon>
        <taxon>Strepsirrhini</taxon>
        <taxon>Chiromyiformes</taxon>
        <taxon>Daubentoniidae</taxon>
        <taxon>Daubentonia</taxon>
    </lineage>
</organism>
<keyword evidence="4" id="KW-1185">Reference proteome</keyword>
<dbReference type="Pfam" id="PF15066">
    <property type="entry name" value="CAGE1"/>
    <property type="match status" value="1"/>
</dbReference>
<feature type="domain" description="Cancer-associated gene protein 1 N-terminal" evidence="2">
    <location>
        <begin position="229"/>
        <end position="516"/>
    </location>
</feature>
<feature type="non-terminal residue" evidence="3">
    <location>
        <position position="1"/>
    </location>
</feature>
<dbReference type="InterPro" id="IPR052686">
    <property type="entry name" value="CAGE1_homolog"/>
</dbReference>
<dbReference type="EMBL" id="JBFSEQ010000002">
    <property type="protein sequence ID" value="KAL2791305.1"/>
    <property type="molecule type" value="Genomic_DNA"/>
</dbReference>
<dbReference type="PANTHER" id="PTHR36864">
    <property type="entry name" value="CANCER-ASSOCIATED GENE 1 PROTEIN"/>
    <property type="match status" value="1"/>
</dbReference>
<accession>A0ABD2EY86</accession>
<sequence>RNKDYQKFWSSPSDPVHFEVDTSREKLESMSELDALNVSSLCQGLTRLESPISMETSSITSDLPQNEIKNLKREDEYKSTLSEDVYSTVDNLLGDHNIGNYSQNVLIQPVDTTSITSLRQFEPICKFHWTEAFNDEMTEKPELQSHMYYYAKDANMKEDSFNEENPMETSISTNKDRLANECVRQPPESPPLIHCSEETLEFTENSLVNSTAEESALNPSQPQCFFYKSAVSSKEIQNSGEIPEMSVSHQNEVTAEGMDRPGIVSTWSPAGISWSSGTSQENCKTLDMEQSFESLQPLEEDMALNEVLRKLKHTNRKQQAQIQDLQCSNLYLEKKVKELQMKITKQQVFVDIINKLKENVEELIEDKYKVILEKNDIKKTLQNLQESLANTQKHLQESRNEKQALHLEFKKIKANYMRLQERYMTEMQQKNKSVSECLEMDKTLSKKEEEIERLQQLKRELERATASAWDLLKTEKETREQEFLSLQEEFHKREKENLEERQKLKSRLQKLLTQVKNLQFVSENERAKSTKLQQHINEVENENAKLKHQVARSEEQSYVPKFEIAQLKEQLEEVMESHITKDTKMTNSNLFLNCPPCEEAGLNPPDVKRTSQLASKMYSLLALMVGLLTCQDITNPDAEHLKESEKVSDIMLQKLKHFHLKKKILDKELLKHKDRIITFRELIANEKAFQDHIMEVTDFDSDEAKNVKDVPILLGVKLDKYHNLNEELDFLISKLGNLLESKEDHCNRLVEENDKYQRHLGNLINKVTSYEEIIECADQRLEISHSQIAHLEERNKHLEDLIRKPKERVRKS</sequence>
<dbReference type="PANTHER" id="PTHR36864:SF1">
    <property type="entry name" value="CANCER-ASSOCIATED GENE 1 PROTEIN"/>
    <property type="match status" value="1"/>
</dbReference>
<reference evidence="3 4" key="1">
    <citation type="journal article" date="2024" name="G3 (Bethesda)">
        <title>A hybrid genome assembly of the endangered aye-aye (Daubentonia madagascariensis).</title>
        <authorList>
            <person name="Versoza C.J."/>
            <person name="Pfeifer S.P."/>
        </authorList>
    </citation>
    <scope>NUCLEOTIDE SEQUENCE [LARGE SCALE GENOMIC DNA]</scope>
    <source>
        <strain evidence="3">6821</strain>
    </source>
</reference>
<protein>
    <submittedName>
        <fullName evidence="3">Cancer-associated gene 1 protein isoform 1</fullName>
    </submittedName>
</protein>
<dbReference type="AlphaFoldDB" id="A0ABD2EY86"/>
<name>A0ABD2EY86_DAUMA</name>
<dbReference type="Proteomes" id="UP001610411">
    <property type="component" value="Unassembled WGS sequence"/>
</dbReference>
<evidence type="ECO:0000313" key="3">
    <source>
        <dbReference type="EMBL" id="KAL2791305.1"/>
    </source>
</evidence>
<gene>
    <name evidence="3" type="ORF">WCI35_006482</name>
</gene>
<feature type="non-terminal residue" evidence="3">
    <location>
        <position position="812"/>
    </location>
</feature>
<dbReference type="InterPro" id="IPR029381">
    <property type="entry name" value="CAGE1_N"/>
</dbReference>
<evidence type="ECO:0000256" key="1">
    <source>
        <dbReference type="SAM" id="Coils"/>
    </source>
</evidence>
<feature type="coiled-coil region" evidence="1">
    <location>
        <begin position="308"/>
        <end position="556"/>
    </location>
</feature>
<comment type="caution">
    <text evidence="3">The sequence shown here is derived from an EMBL/GenBank/DDBJ whole genome shotgun (WGS) entry which is preliminary data.</text>
</comment>
<evidence type="ECO:0000259" key="2">
    <source>
        <dbReference type="Pfam" id="PF15066"/>
    </source>
</evidence>